<dbReference type="InterPro" id="IPR047040">
    <property type="entry name" value="FlhF__GTPase_dom"/>
</dbReference>
<keyword evidence="10" id="KW-0472">Membrane</keyword>
<keyword evidence="9" id="KW-0342">GTP-binding</keyword>
<dbReference type="Proteomes" id="UP000316649">
    <property type="component" value="Unassembled WGS sequence"/>
</dbReference>
<dbReference type="OrthoDB" id="9778554at2"/>
<name>A0A557SFW3_9GAMM</name>
<keyword evidence="5" id="KW-1003">Cell membrane</keyword>
<evidence type="ECO:0000256" key="7">
    <source>
        <dbReference type="ARBA" id="ARBA00022795"/>
    </source>
</evidence>
<dbReference type="EMBL" id="VMNH01000006">
    <property type="protein sequence ID" value="TVO76306.1"/>
    <property type="molecule type" value="Genomic_DNA"/>
</dbReference>
<dbReference type="GO" id="GO:0003924">
    <property type="term" value="F:GTPase activity"/>
    <property type="evidence" value="ECO:0007669"/>
    <property type="project" value="UniProtKB-UniRule"/>
</dbReference>
<evidence type="ECO:0000256" key="4">
    <source>
        <dbReference type="ARBA" id="ARBA00022448"/>
    </source>
</evidence>
<dbReference type="SMART" id="SM00382">
    <property type="entry name" value="AAA"/>
    <property type="match status" value="1"/>
</dbReference>
<keyword evidence="17" id="KW-0969">Cilium</keyword>
<evidence type="ECO:0000256" key="6">
    <source>
        <dbReference type="ARBA" id="ARBA00022741"/>
    </source>
</evidence>
<evidence type="ECO:0000259" key="16">
    <source>
        <dbReference type="SMART" id="SM00962"/>
    </source>
</evidence>
<evidence type="ECO:0000256" key="5">
    <source>
        <dbReference type="ARBA" id="ARBA00022475"/>
    </source>
</evidence>
<dbReference type="GO" id="GO:0006614">
    <property type="term" value="P:SRP-dependent cotranslational protein targeting to membrane"/>
    <property type="evidence" value="ECO:0007669"/>
    <property type="project" value="UniProtKB-UniRule"/>
</dbReference>
<dbReference type="NCBIfam" id="TIGR03499">
    <property type="entry name" value="FlhF"/>
    <property type="match status" value="1"/>
</dbReference>
<dbReference type="InterPro" id="IPR000897">
    <property type="entry name" value="SRP54_GTPase_dom"/>
</dbReference>
<comment type="function">
    <text evidence="12">Necessary for flagellar biosynthesis. May be involved in translocation of the flagellum.</text>
</comment>
<dbReference type="SMART" id="SM00962">
    <property type="entry name" value="SRP54"/>
    <property type="match status" value="1"/>
</dbReference>
<keyword evidence="18" id="KW-1185">Reference proteome</keyword>
<evidence type="ECO:0000256" key="9">
    <source>
        <dbReference type="ARBA" id="ARBA00023134"/>
    </source>
</evidence>
<dbReference type="GO" id="GO:0005047">
    <property type="term" value="F:signal recognition particle binding"/>
    <property type="evidence" value="ECO:0007669"/>
    <property type="project" value="TreeGrafter"/>
</dbReference>
<dbReference type="AlphaFoldDB" id="A0A557SFW3"/>
<sequence length="424" mass="45756">MKIKRFFASDIRQALRQVREALGSDAVILSNKKVDGGIELVAAIDYDATAFMPQAEPTPETSYTPAQITPKSSRTESPSHPEKLAKASVSLLKEPGMVEAPVKKIPPKVEWSQDPVLVEMRQEMKALRRMLENDLSGLSWREMGDHRPETQDLFRRLMSLSITPDICSQLVESVTNVETADQAWRKALYYLAAKLETVSDDLLDQGGIFALIGPTGVGKTTTIAKLAARFSLRHGNRQVALISTDNYRIGAQEQLNTYARILDVPVRSAGTREELAVALNALKGKRLILIDTAGMSQRDVRLSEQLSLLDVAGQGVQSFLTLSAATDYSSMEQAIAAFGAAKPAACILTKIDEAGSLGGALSALIHKSLPLAFMTDGQKVPEDLHLARSHTLVSKAVACSTGGGEYSDEYLALALGGARANAHG</sequence>
<keyword evidence="17" id="KW-0282">Flagellum</keyword>
<dbReference type="InterPro" id="IPR027417">
    <property type="entry name" value="P-loop_NTPase"/>
</dbReference>
<evidence type="ECO:0000256" key="12">
    <source>
        <dbReference type="ARBA" id="ARBA00025337"/>
    </source>
</evidence>
<evidence type="ECO:0000256" key="2">
    <source>
        <dbReference type="ARBA" id="ARBA00008531"/>
    </source>
</evidence>
<accession>A0A557SFW3</accession>
<comment type="subcellular location">
    <subcellularLocation>
        <location evidence="1">Cell membrane</location>
        <topology evidence="1">Peripheral membrane protein</topology>
        <orientation evidence="1">Cytoplasmic side</orientation>
    </subcellularLocation>
</comment>
<evidence type="ECO:0000256" key="13">
    <source>
        <dbReference type="NCBIfam" id="TIGR03499"/>
    </source>
</evidence>
<dbReference type="Pfam" id="PF00448">
    <property type="entry name" value="SRP54"/>
    <property type="match status" value="1"/>
</dbReference>
<protein>
    <recommendedName>
        <fullName evidence="3 13">Flagellar biosynthesis protein FlhF</fullName>
    </recommendedName>
</protein>
<dbReference type="PANTHER" id="PTHR43134">
    <property type="entry name" value="SIGNAL RECOGNITION PARTICLE RECEPTOR SUBUNIT ALPHA"/>
    <property type="match status" value="1"/>
</dbReference>
<evidence type="ECO:0000259" key="15">
    <source>
        <dbReference type="SMART" id="SM00382"/>
    </source>
</evidence>
<comment type="caution">
    <text evidence="17">The sequence shown here is derived from an EMBL/GenBank/DDBJ whole genome shotgun (WGS) entry which is preliminary data.</text>
</comment>
<evidence type="ECO:0000256" key="8">
    <source>
        <dbReference type="ARBA" id="ARBA00022927"/>
    </source>
</evidence>
<feature type="region of interest" description="Disordered" evidence="14">
    <location>
        <begin position="55"/>
        <end position="83"/>
    </location>
</feature>
<dbReference type="SUPFAM" id="SSF52540">
    <property type="entry name" value="P-loop containing nucleoside triphosphate hydrolases"/>
    <property type="match status" value="1"/>
</dbReference>
<keyword evidence="6" id="KW-0547">Nucleotide-binding</keyword>
<dbReference type="GO" id="GO:0044781">
    <property type="term" value="P:bacterial-type flagellum organization"/>
    <property type="evidence" value="ECO:0007669"/>
    <property type="project" value="UniProtKB-UniRule"/>
</dbReference>
<feature type="compositionally biased region" description="Polar residues" evidence="14">
    <location>
        <begin position="59"/>
        <end position="72"/>
    </location>
</feature>
<keyword evidence="4" id="KW-0813">Transport</keyword>
<gene>
    <name evidence="17" type="primary">flhF</name>
    <name evidence="17" type="ORF">FHP88_07015</name>
</gene>
<dbReference type="GO" id="GO:0005525">
    <property type="term" value="F:GTP binding"/>
    <property type="evidence" value="ECO:0007669"/>
    <property type="project" value="UniProtKB-UniRule"/>
</dbReference>
<keyword evidence="17" id="KW-0966">Cell projection</keyword>
<evidence type="ECO:0000313" key="18">
    <source>
        <dbReference type="Proteomes" id="UP000316649"/>
    </source>
</evidence>
<dbReference type="Gene3D" id="3.40.50.300">
    <property type="entry name" value="P-loop containing nucleotide triphosphate hydrolases"/>
    <property type="match status" value="1"/>
</dbReference>
<feature type="domain" description="AAA+ ATPase" evidence="15">
    <location>
        <begin position="205"/>
        <end position="355"/>
    </location>
</feature>
<keyword evidence="11" id="KW-1006">Bacterial flagellum protein export</keyword>
<dbReference type="FunFam" id="3.40.50.300:FF:000695">
    <property type="entry name" value="Flagellar biosynthesis regulator FlhF"/>
    <property type="match status" value="1"/>
</dbReference>
<dbReference type="InterPro" id="IPR020006">
    <property type="entry name" value="FlhF"/>
</dbReference>
<feature type="domain" description="SRP54-type proteins GTP-binding" evidence="16">
    <location>
        <begin position="206"/>
        <end position="398"/>
    </location>
</feature>
<keyword evidence="7" id="KW-1005">Bacterial flagellum biogenesis</keyword>
<proteinExistence type="inferred from homology"/>
<evidence type="ECO:0000256" key="14">
    <source>
        <dbReference type="SAM" id="MobiDB-lite"/>
    </source>
</evidence>
<evidence type="ECO:0000313" key="17">
    <source>
        <dbReference type="EMBL" id="TVO76306.1"/>
    </source>
</evidence>
<dbReference type="PANTHER" id="PTHR43134:SF3">
    <property type="entry name" value="FLAGELLAR BIOSYNTHESIS PROTEIN FLHF"/>
    <property type="match status" value="1"/>
</dbReference>
<dbReference type="Gene3D" id="1.20.120.1380">
    <property type="entry name" value="Flagellar FlhF biosynthesis protein, N domain"/>
    <property type="match status" value="1"/>
</dbReference>
<evidence type="ECO:0000256" key="11">
    <source>
        <dbReference type="ARBA" id="ARBA00023225"/>
    </source>
</evidence>
<evidence type="ECO:0000256" key="1">
    <source>
        <dbReference type="ARBA" id="ARBA00004413"/>
    </source>
</evidence>
<reference evidence="17 18" key="1">
    <citation type="submission" date="2019-07" db="EMBL/GenBank/DDBJ databases">
        <title>The pathways for chlorine oxyanion respiration interact through the shared metabolite chlorate.</title>
        <authorList>
            <person name="Barnum T.P."/>
            <person name="Cheng Y."/>
            <person name="Hill K.A."/>
            <person name="Lucas L.N."/>
            <person name="Carlson H.K."/>
            <person name="Coates J.D."/>
        </authorList>
    </citation>
    <scope>NUCLEOTIDE SEQUENCE [LARGE SCALE GENOMIC DNA]</scope>
    <source>
        <strain evidence="17 18">BK-1</strain>
    </source>
</reference>
<evidence type="ECO:0000256" key="10">
    <source>
        <dbReference type="ARBA" id="ARBA00023136"/>
    </source>
</evidence>
<comment type="similarity">
    <text evidence="2">Belongs to the GTP-binding SRP family.</text>
</comment>
<dbReference type="RefSeq" id="WP_144358322.1">
    <property type="nucleotide sequence ID" value="NZ_VMNH01000006.1"/>
</dbReference>
<feature type="compositionally biased region" description="Basic and acidic residues" evidence="14">
    <location>
        <begin position="73"/>
        <end position="83"/>
    </location>
</feature>
<dbReference type="CDD" id="cd17873">
    <property type="entry name" value="FlhF"/>
    <property type="match status" value="1"/>
</dbReference>
<keyword evidence="8" id="KW-0653">Protein transport</keyword>
<dbReference type="GO" id="GO:0005886">
    <property type="term" value="C:plasma membrane"/>
    <property type="evidence" value="ECO:0007669"/>
    <property type="project" value="UniProtKB-SubCell"/>
</dbReference>
<organism evidence="17 18">
    <name type="scientific">Sedimenticola selenatireducens</name>
    <dbReference type="NCBI Taxonomy" id="191960"/>
    <lineage>
        <taxon>Bacteria</taxon>
        <taxon>Pseudomonadati</taxon>
        <taxon>Pseudomonadota</taxon>
        <taxon>Gammaproteobacteria</taxon>
        <taxon>Chromatiales</taxon>
        <taxon>Sedimenticolaceae</taxon>
        <taxon>Sedimenticola</taxon>
    </lineage>
</organism>
<dbReference type="GO" id="GO:0015031">
    <property type="term" value="P:protein transport"/>
    <property type="evidence" value="ECO:0007669"/>
    <property type="project" value="UniProtKB-KW"/>
</dbReference>
<evidence type="ECO:0000256" key="3">
    <source>
        <dbReference type="ARBA" id="ARBA00014919"/>
    </source>
</evidence>
<dbReference type="InterPro" id="IPR003593">
    <property type="entry name" value="AAA+_ATPase"/>
</dbReference>